<organism evidence="1 2">
    <name type="scientific">Candidatus Daviesbacteria bacterium GW2011_GWB1_36_5</name>
    <dbReference type="NCBI Taxonomy" id="1618426"/>
    <lineage>
        <taxon>Bacteria</taxon>
        <taxon>Candidatus Daviesiibacteriota</taxon>
    </lineage>
</organism>
<sequence length="127" mass="14803">MVNKREKNANFEDQVREIRDLVEIVVDKVRTLEAFQSVVMEQLRTIKDQQSLMNKKLDDPDTGLERINEKLDTNTESVVNIEQTIAVYKDMYRINDDNARKLEKRVKKLEDNAGIEAPPELELLEVS</sequence>
<gene>
    <name evidence="1" type="ORF">US19_C0032G0004</name>
</gene>
<evidence type="ECO:0000313" key="2">
    <source>
        <dbReference type="Proteomes" id="UP000034492"/>
    </source>
</evidence>
<proteinExistence type="predicted"/>
<comment type="caution">
    <text evidence="1">The sequence shown here is derived from an EMBL/GenBank/DDBJ whole genome shotgun (WGS) entry which is preliminary data.</text>
</comment>
<reference evidence="1 2" key="1">
    <citation type="journal article" date="2015" name="Nature">
        <title>rRNA introns, odd ribosomes, and small enigmatic genomes across a large radiation of phyla.</title>
        <authorList>
            <person name="Brown C.T."/>
            <person name="Hug L.A."/>
            <person name="Thomas B.C."/>
            <person name="Sharon I."/>
            <person name="Castelle C.J."/>
            <person name="Singh A."/>
            <person name="Wilkins M.J."/>
            <person name="Williams K.H."/>
            <person name="Banfield J.F."/>
        </authorList>
    </citation>
    <scope>NUCLEOTIDE SEQUENCE [LARGE SCALE GENOMIC DNA]</scope>
</reference>
<dbReference type="EMBL" id="LBSA01000032">
    <property type="protein sequence ID" value="KKQ08060.1"/>
    <property type="molecule type" value="Genomic_DNA"/>
</dbReference>
<protein>
    <submittedName>
        <fullName evidence="1">Uncharacterized protein</fullName>
    </submittedName>
</protein>
<dbReference type="Proteomes" id="UP000034492">
    <property type="component" value="Unassembled WGS sequence"/>
</dbReference>
<dbReference type="AlphaFoldDB" id="A0A0G0F375"/>
<name>A0A0G0F375_9BACT</name>
<accession>A0A0G0F375</accession>
<evidence type="ECO:0000313" key="1">
    <source>
        <dbReference type="EMBL" id="KKQ08060.1"/>
    </source>
</evidence>